<keyword evidence="1" id="KW-0732">Signal</keyword>
<dbReference type="Proteomes" id="UP000799536">
    <property type="component" value="Unassembled WGS sequence"/>
</dbReference>
<proteinExistence type="predicted"/>
<sequence>MAKCCGTAFLSLSSAALVSSLSGLPISSFFASYSSYKFICGCEGGQFHGMGCLVH</sequence>
<gene>
    <name evidence="2" type="ORF">GQ43DRAFT_441004</name>
</gene>
<keyword evidence="3" id="KW-1185">Reference proteome</keyword>
<evidence type="ECO:0000313" key="3">
    <source>
        <dbReference type="Proteomes" id="UP000799536"/>
    </source>
</evidence>
<protein>
    <recommendedName>
        <fullName evidence="4">Secreted protein</fullName>
    </recommendedName>
</protein>
<accession>A0A9P4MS11</accession>
<evidence type="ECO:0000313" key="2">
    <source>
        <dbReference type="EMBL" id="KAF2201006.1"/>
    </source>
</evidence>
<comment type="caution">
    <text evidence="2">The sequence shown here is derived from an EMBL/GenBank/DDBJ whole genome shotgun (WGS) entry which is preliminary data.</text>
</comment>
<evidence type="ECO:0000256" key="1">
    <source>
        <dbReference type="SAM" id="SignalP"/>
    </source>
</evidence>
<dbReference type="EMBL" id="ML993995">
    <property type="protein sequence ID" value="KAF2201006.1"/>
    <property type="molecule type" value="Genomic_DNA"/>
</dbReference>
<dbReference type="AlphaFoldDB" id="A0A9P4MS11"/>
<evidence type="ECO:0008006" key="4">
    <source>
        <dbReference type="Google" id="ProtNLM"/>
    </source>
</evidence>
<feature type="chain" id="PRO_5040194266" description="Secreted protein" evidence="1">
    <location>
        <begin position="21"/>
        <end position="55"/>
    </location>
</feature>
<organism evidence="2 3">
    <name type="scientific">Delitschia confertaspora ATCC 74209</name>
    <dbReference type="NCBI Taxonomy" id="1513339"/>
    <lineage>
        <taxon>Eukaryota</taxon>
        <taxon>Fungi</taxon>
        <taxon>Dikarya</taxon>
        <taxon>Ascomycota</taxon>
        <taxon>Pezizomycotina</taxon>
        <taxon>Dothideomycetes</taxon>
        <taxon>Pleosporomycetidae</taxon>
        <taxon>Pleosporales</taxon>
        <taxon>Delitschiaceae</taxon>
        <taxon>Delitschia</taxon>
    </lineage>
</organism>
<reference evidence="2" key="1">
    <citation type="journal article" date="2020" name="Stud. Mycol.">
        <title>101 Dothideomycetes genomes: a test case for predicting lifestyles and emergence of pathogens.</title>
        <authorList>
            <person name="Haridas S."/>
            <person name="Albert R."/>
            <person name="Binder M."/>
            <person name="Bloem J."/>
            <person name="Labutti K."/>
            <person name="Salamov A."/>
            <person name="Andreopoulos B."/>
            <person name="Baker S."/>
            <person name="Barry K."/>
            <person name="Bills G."/>
            <person name="Bluhm B."/>
            <person name="Cannon C."/>
            <person name="Castanera R."/>
            <person name="Culley D."/>
            <person name="Daum C."/>
            <person name="Ezra D."/>
            <person name="Gonzalez J."/>
            <person name="Henrissat B."/>
            <person name="Kuo A."/>
            <person name="Liang C."/>
            <person name="Lipzen A."/>
            <person name="Lutzoni F."/>
            <person name="Magnuson J."/>
            <person name="Mondo S."/>
            <person name="Nolan M."/>
            <person name="Ohm R."/>
            <person name="Pangilinan J."/>
            <person name="Park H.-J."/>
            <person name="Ramirez L."/>
            <person name="Alfaro M."/>
            <person name="Sun H."/>
            <person name="Tritt A."/>
            <person name="Yoshinaga Y."/>
            <person name="Zwiers L.-H."/>
            <person name="Turgeon B."/>
            <person name="Goodwin S."/>
            <person name="Spatafora J."/>
            <person name="Crous P."/>
            <person name="Grigoriev I."/>
        </authorList>
    </citation>
    <scope>NUCLEOTIDE SEQUENCE</scope>
    <source>
        <strain evidence="2">ATCC 74209</strain>
    </source>
</reference>
<name>A0A9P4MS11_9PLEO</name>
<feature type="signal peptide" evidence="1">
    <location>
        <begin position="1"/>
        <end position="20"/>
    </location>
</feature>